<dbReference type="EMBL" id="EU826466">
    <property type="protein sequence ID" value="ACH62035.1"/>
    <property type="molecule type" value="Genomic_DNA"/>
</dbReference>
<sequence>MYRKWYALHCDYKKCQEHVEPHESKFKARETALATGWEERANRMLCPTHVRKDNERIEEAARQRRIHLARLNLEKFDQMAKASGLQE</sequence>
<dbReference type="GeneID" id="6920687"/>
<accession>B5LJ38</accession>
<dbReference type="Proteomes" id="UP000001849">
    <property type="component" value="Segment"/>
</dbReference>
<protein>
    <submittedName>
        <fullName evidence="1">Uncharacterized protein</fullName>
    </submittedName>
</protein>
<reference evidence="1 2" key="1">
    <citation type="submission" date="2008-06" db="EMBL/GenBank/DDBJ databases">
        <authorList>
            <person name="Smith A.L."/>
            <person name="Paladin E.C."/>
            <person name="Jacobs-Sera D."/>
            <person name="Hendirx R.W."/>
            <person name="Hatfull G.F."/>
        </authorList>
    </citation>
    <scope>NUCLEOTIDE SEQUENCE [LARGE SCALE GENOMIC DNA]</scope>
</reference>
<dbReference type="RefSeq" id="YP_002224945.1">
    <property type="nucleotide sequence ID" value="NC_011273.1"/>
</dbReference>
<evidence type="ECO:0000313" key="1">
    <source>
        <dbReference type="EMBL" id="ACH62035.1"/>
    </source>
</evidence>
<dbReference type="KEGG" id="vg:6920687"/>
<proteinExistence type="predicted"/>
<gene>
    <name evidence="1" type="primary">27</name>
    <name evidence="1" type="ORF">MYRNA_27</name>
</gene>
<organism evidence="1 2">
    <name type="scientific">Mycobacterium phage Myrna</name>
    <dbReference type="NCBI Taxonomy" id="546805"/>
    <lineage>
        <taxon>Viruses</taxon>
        <taxon>Duplodnaviria</taxon>
        <taxon>Heunggongvirae</taxon>
        <taxon>Uroviricota</taxon>
        <taxon>Caudoviricetes</taxon>
        <taxon>Ceeclamvirinae</taxon>
        <taxon>Myrnavirus</taxon>
        <taxon>Myrnavirus myrna</taxon>
    </lineage>
</organism>
<keyword evidence="2" id="KW-1185">Reference proteome</keyword>
<name>B5LJ38_9CAUD</name>
<evidence type="ECO:0000313" key="2">
    <source>
        <dbReference type="Proteomes" id="UP000001849"/>
    </source>
</evidence>